<name>A0AAV3QK18_LITER</name>
<evidence type="ECO:0000313" key="2">
    <source>
        <dbReference type="Proteomes" id="UP001454036"/>
    </source>
</evidence>
<gene>
    <name evidence="1" type="ORF">LIER_19644</name>
</gene>
<comment type="caution">
    <text evidence="1">The sequence shown here is derived from an EMBL/GenBank/DDBJ whole genome shotgun (WGS) entry which is preliminary data.</text>
</comment>
<evidence type="ECO:0000313" key="1">
    <source>
        <dbReference type="EMBL" id="GAA0163875.1"/>
    </source>
</evidence>
<reference evidence="1 2" key="1">
    <citation type="submission" date="2024-01" db="EMBL/GenBank/DDBJ databases">
        <title>The complete chloroplast genome sequence of Lithospermum erythrorhizon: insights into the phylogenetic relationship among Boraginaceae species and the maternal lineages of purple gromwells.</title>
        <authorList>
            <person name="Okada T."/>
            <person name="Watanabe K."/>
        </authorList>
    </citation>
    <scope>NUCLEOTIDE SEQUENCE [LARGE SCALE GENOMIC DNA]</scope>
</reference>
<organism evidence="1 2">
    <name type="scientific">Lithospermum erythrorhizon</name>
    <name type="common">Purple gromwell</name>
    <name type="synonym">Lithospermum officinale var. erythrorhizon</name>
    <dbReference type="NCBI Taxonomy" id="34254"/>
    <lineage>
        <taxon>Eukaryota</taxon>
        <taxon>Viridiplantae</taxon>
        <taxon>Streptophyta</taxon>
        <taxon>Embryophyta</taxon>
        <taxon>Tracheophyta</taxon>
        <taxon>Spermatophyta</taxon>
        <taxon>Magnoliopsida</taxon>
        <taxon>eudicotyledons</taxon>
        <taxon>Gunneridae</taxon>
        <taxon>Pentapetalae</taxon>
        <taxon>asterids</taxon>
        <taxon>lamiids</taxon>
        <taxon>Boraginales</taxon>
        <taxon>Boraginaceae</taxon>
        <taxon>Boraginoideae</taxon>
        <taxon>Lithospermeae</taxon>
        <taxon>Lithospermum</taxon>
    </lineage>
</organism>
<accession>A0AAV3QK18</accession>
<sequence length="130" mass="14278">MFYLTTLNLQRFLVEESNTVQDNGVWSVSAIFKVDDDIGVAIAGLTGDGCVGEAFYVLDQQTVEAMINEFELAGGAEEDVGSTNGPMIVRQMYAIAASCLGKLEFLCDSIMMYWDVMVQQLLMSLMHESA</sequence>
<dbReference type="AlphaFoldDB" id="A0AAV3QK18"/>
<dbReference type="Proteomes" id="UP001454036">
    <property type="component" value="Unassembled WGS sequence"/>
</dbReference>
<dbReference type="EMBL" id="BAABME010004878">
    <property type="protein sequence ID" value="GAA0163875.1"/>
    <property type="molecule type" value="Genomic_DNA"/>
</dbReference>
<keyword evidence="2" id="KW-1185">Reference proteome</keyword>
<protein>
    <submittedName>
        <fullName evidence="1">Uncharacterized protein</fullName>
    </submittedName>
</protein>
<proteinExistence type="predicted"/>